<evidence type="ECO:0000259" key="8">
    <source>
        <dbReference type="Pfam" id="PF02449"/>
    </source>
</evidence>
<dbReference type="Gene3D" id="2.60.40.1180">
    <property type="entry name" value="Golgi alpha-mannosidase II"/>
    <property type="match status" value="1"/>
</dbReference>
<comment type="similarity">
    <text evidence="2 6">Belongs to the glycosyl hydrolase 42 family.</text>
</comment>
<feature type="domain" description="Beta-galactosidase trimerisation" evidence="9">
    <location>
        <begin position="416"/>
        <end position="617"/>
    </location>
</feature>
<reference evidence="12" key="1">
    <citation type="journal article" date="2019" name="Int. J. Syst. Evol. Microbiol.">
        <title>The Global Catalogue of Microorganisms (GCM) 10K type strain sequencing project: providing services to taxonomists for standard genome sequencing and annotation.</title>
        <authorList>
            <consortium name="The Broad Institute Genomics Platform"/>
            <consortium name="The Broad Institute Genome Sequencing Center for Infectious Disease"/>
            <person name="Wu L."/>
            <person name="Ma J."/>
        </authorList>
    </citation>
    <scope>NUCLEOTIDE SEQUENCE [LARGE SCALE GENOMIC DNA]</scope>
    <source>
        <strain evidence="12">JCM 17810</strain>
    </source>
</reference>
<dbReference type="InterPro" id="IPR013738">
    <property type="entry name" value="Beta_galactosidase_Trimer"/>
</dbReference>
<accession>A0ABP8KSR5</accession>
<dbReference type="RefSeq" id="WP_345214548.1">
    <property type="nucleotide sequence ID" value="NZ_BAABGN010000001.1"/>
</dbReference>
<evidence type="ECO:0000259" key="9">
    <source>
        <dbReference type="Pfam" id="PF08532"/>
    </source>
</evidence>
<evidence type="ECO:0000313" key="12">
    <source>
        <dbReference type="Proteomes" id="UP001500622"/>
    </source>
</evidence>
<dbReference type="Pfam" id="PF08533">
    <property type="entry name" value="Glyco_hydro_42C"/>
    <property type="match status" value="1"/>
</dbReference>
<dbReference type="Pfam" id="PF08532">
    <property type="entry name" value="Glyco_hydro_42M"/>
    <property type="match status" value="1"/>
</dbReference>
<evidence type="ECO:0000256" key="4">
    <source>
        <dbReference type="ARBA" id="ARBA00022801"/>
    </source>
</evidence>
<dbReference type="Proteomes" id="UP001500622">
    <property type="component" value="Unassembled WGS sequence"/>
</dbReference>
<dbReference type="InterPro" id="IPR017853">
    <property type="entry name" value="GH"/>
</dbReference>
<dbReference type="InterPro" id="IPR003476">
    <property type="entry name" value="Glyco_hydro_42"/>
</dbReference>
<dbReference type="EMBL" id="BAABGN010000001">
    <property type="protein sequence ID" value="GAA4415148.1"/>
    <property type="molecule type" value="Genomic_DNA"/>
</dbReference>
<protein>
    <recommendedName>
        <fullName evidence="3 6">Beta-galactosidase</fullName>
        <shortName evidence="6">Beta-gal</shortName>
        <ecNumber evidence="3 6">3.2.1.23</ecNumber>
    </recommendedName>
</protein>
<evidence type="ECO:0000256" key="6">
    <source>
        <dbReference type="PIRNR" id="PIRNR001084"/>
    </source>
</evidence>
<evidence type="ECO:0000256" key="3">
    <source>
        <dbReference type="ARBA" id="ARBA00012756"/>
    </source>
</evidence>
<dbReference type="InterPro" id="IPR013739">
    <property type="entry name" value="Beta_galactosidase_C"/>
</dbReference>
<proteinExistence type="inferred from homology"/>
<dbReference type="PANTHER" id="PTHR36447">
    <property type="entry name" value="BETA-GALACTOSIDASE GANA"/>
    <property type="match status" value="1"/>
</dbReference>
<dbReference type="SUPFAM" id="SSF51445">
    <property type="entry name" value="(Trans)glycosidases"/>
    <property type="match status" value="1"/>
</dbReference>
<dbReference type="Gene3D" id="3.20.20.80">
    <property type="entry name" value="Glycosidases"/>
    <property type="match status" value="1"/>
</dbReference>
<dbReference type="CDD" id="cd03143">
    <property type="entry name" value="A4_beta-galactosidase_middle_domain"/>
    <property type="match status" value="1"/>
</dbReference>
<feature type="region of interest" description="Disordered" evidence="7">
    <location>
        <begin position="1"/>
        <end position="36"/>
    </location>
</feature>
<dbReference type="InterPro" id="IPR029062">
    <property type="entry name" value="Class_I_gatase-like"/>
</dbReference>
<comment type="caution">
    <text evidence="11">The sequence shown here is derived from an EMBL/GenBank/DDBJ whole genome shotgun (WGS) entry which is preliminary data.</text>
</comment>
<keyword evidence="12" id="KW-1185">Reference proteome</keyword>
<evidence type="ECO:0000259" key="10">
    <source>
        <dbReference type="Pfam" id="PF08533"/>
    </source>
</evidence>
<feature type="domain" description="Glycoside hydrolase family 42 N-terminal" evidence="8">
    <location>
        <begin position="33"/>
        <end position="400"/>
    </location>
</feature>
<gene>
    <name evidence="11" type="ORF">GCM10023169_01210</name>
</gene>
<keyword evidence="4 6" id="KW-0378">Hydrolase</keyword>
<evidence type="ECO:0000256" key="1">
    <source>
        <dbReference type="ARBA" id="ARBA00001412"/>
    </source>
</evidence>
<evidence type="ECO:0000256" key="2">
    <source>
        <dbReference type="ARBA" id="ARBA00005940"/>
    </source>
</evidence>
<dbReference type="EC" id="3.2.1.23" evidence="3 6"/>
<dbReference type="PANTHER" id="PTHR36447:SF1">
    <property type="entry name" value="BETA-GALACTOSIDASE GANA"/>
    <property type="match status" value="1"/>
</dbReference>
<dbReference type="PIRSF" id="PIRSF001084">
    <property type="entry name" value="B-galactosidase"/>
    <property type="match status" value="1"/>
</dbReference>
<feature type="compositionally biased region" description="Basic and acidic residues" evidence="7">
    <location>
        <begin position="8"/>
        <end position="25"/>
    </location>
</feature>
<dbReference type="SUPFAM" id="SSF52317">
    <property type="entry name" value="Class I glutamine amidotransferase-like"/>
    <property type="match status" value="1"/>
</dbReference>
<dbReference type="Gene3D" id="3.40.50.880">
    <property type="match status" value="1"/>
</dbReference>
<dbReference type="InterPro" id="IPR013529">
    <property type="entry name" value="Glyco_hydro_42_N"/>
</dbReference>
<keyword evidence="5 6" id="KW-0326">Glycosidase</keyword>
<dbReference type="InterPro" id="IPR013780">
    <property type="entry name" value="Glyco_hydro_b"/>
</dbReference>
<feature type="domain" description="Beta-galactosidase C-terminal" evidence="10">
    <location>
        <begin position="628"/>
        <end position="683"/>
    </location>
</feature>
<dbReference type="Pfam" id="PF02449">
    <property type="entry name" value="Glyco_hydro_42"/>
    <property type="match status" value="1"/>
</dbReference>
<sequence length="695" mass="76788">MAELPTARADHDTADQARSDGRTERPPLLFGGDYNPEQWPRETWAEDMELMRRAGVNTVTLGVFAWALLEPREGEYDAAWLDDVVEMLDEAGIGFFLATPTASPPPWFTRAHPDAMPVRPDGTRLSHGSRDTYAISAPAYRNASRGIARFLAERYGAHPRLRGWHIHNEYGTIDHGPHAARAFRDWLRGRHGTLERLNEAWGTAFWSQHYEDWEDVLPPMATQYLHNPAQVVDFKRFCSDEMLAAFDEQKAEIRATGSSVPITTNFMLPTWNHLDQWAWSEHEDLVSVDHYLDTTGPDGEAHVAYGSDLTRGWAGGGPWLLMEQNATGIRVGDRTLFKDPSRMIRNSLGYIARGSQGSLFFQWRASAAGSEQWHGALVPHVGPHSRTFEATAELGSILERLAEVQEPPVDGPLVEADVAIVWDAEGWWSLETPHIPAEELDYSDEVRATHRSLWRAGIPADFVRVGTDVSRYRLLLVPSLYAMDASTVEWLTRYATDGGSLVVFPFTGIADLNQRVVLGGYPGLLRELLGIRVEELRPLEVGETITLSDGSRADLWTESVHLEGAGEVAAYADGELAGSPAVTRRDIGSGDATYVSVRLEQASRDAFLAGLCSERRIRPTVPGAAEHGLEAVRRRGLNGEYLFLLHHGDRTLRVEGSGHDLLTDTDTAGGLVLEPGGVAVVRESGVTATWQVATA</sequence>
<organism evidence="11 12">
    <name type="scientific">Georgenia halophila</name>
    <dbReference type="NCBI Taxonomy" id="620889"/>
    <lineage>
        <taxon>Bacteria</taxon>
        <taxon>Bacillati</taxon>
        <taxon>Actinomycetota</taxon>
        <taxon>Actinomycetes</taxon>
        <taxon>Micrococcales</taxon>
        <taxon>Bogoriellaceae</taxon>
        <taxon>Georgenia</taxon>
    </lineage>
</organism>
<name>A0ABP8KSR5_9MICO</name>
<evidence type="ECO:0000256" key="7">
    <source>
        <dbReference type="SAM" id="MobiDB-lite"/>
    </source>
</evidence>
<evidence type="ECO:0000313" key="11">
    <source>
        <dbReference type="EMBL" id="GAA4415148.1"/>
    </source>
</evidence>
<evidence type="ECO:0000256" key="5">
    <source>
        <dbReference type="ARBA" id="ARBA00023295"/>
    </source>
</evidence>
<comment type="catalytic activity">
    <reaction evidence="1 6">
        <text>Hydrolysis of terminal non-reducing beta-D-galactose residues in beta-D-galactosides.</text>
        <dbReference type="EC" id="3.2.1.23"/>
    </reaction>
</comment>